<evidence type="ECO:0000256" key="12">
    <source>
        <dbReference type="RuleBase" id="RU003615"/>
    </source>
</evidence>
<keyword evidence="11" id="KW-0326">Glycosidase</keyword>
<dbReference type="EC" id="3.2.1.1" evidence="5"/>
<comment type="catalytic activity">
    <reaction evidence="1">
        <text>Endohydrolysis of (1-&gt;4)-alpha-D-glucosidic linkages in polysaccharides containing three or more (1-&gt;4)-alpha-linked D-glucose units.</text>
        <dbReference type="EC" id="3.2.1.1"/>
    </reaction>
</comment>
<dbReference type="InterPro" id="IPR017853">
    <property type="entry name" value="GH"/>
</dbReference>
<evidence type="ECO:0000256" key="10">
    <source>
        <dbReference type="ARBA" id="ARBA00023277"/>
    </source>
</evidence>
<name>A0A8J9ZPC4_BRALA</name>
<dbReference type="Proteomes" id="UP000838412">
    <property type="component" value="Chromosome 3"/>
</dbReference>
<protein>
    <recommendedName>
        <fullName evidence="5">alpha-amylase</fullName>
        <ecNumber evidence="5">3.2.1.1</ecNumber>
    </recommendedName>
</protein>
<comment type="similarity">
    <text evidence="4 12">Belongs to the glycosyl hydrolase 13 family.</text>
</comment>
<dbReference type="FunFam" id="3.20.20.80:FF:000056">
    <property type="entry name" value="Pancreatic alpha-amylase"/>
    <property type="match status" value="1"/>
</dbReference>
<dbReference type="Pfam" id="PF02806">
    <property type="entry name" value="Alpha-amylase_C"/>
    <property type="match status" value="1"/>
</dbReference>
<gene>
    <name evidence="17" type="primary">AMY2A</name>
    <name evidence="17" type="ORF">BLAG_LOCUS15189</name>
</gene>
<accession>A0A8J9ZPC4</accession>
<dbReference type="Gene3D" id="2.60.40.1180">
    <property type="entry name" value="Golgi alpha-mannosidase II"/>
    <property type="match status" value="1"/>
</dbReference>
<dbReference type="AlphaFoldDB" id="A0A8J9ZPC4"/>
<feature type="domain" description="Alpha-amylase C-terminal" evidence="15">
    <location>
        <begin position="422"/>
        <end position="511"/>
    </location>
</feature>
<evidence type="ECO:0000313" key="18">
    <source>
        <dbReference type="Proteomes" id="UP000838412"/>
    </source>
</evidence>
<dbReference type="GO" id="GO:0004556">
    <property type="term" value="F:alpha-amylase activity"/>
    <property type="evidence" value="ECO:0007669"/>
    <property type="project" value="UniProtKB-UniRule"/>
</dbReference>
<keyword evidence="13" id="KW-0472">Membrane</keyword>
<keyword evidence="13" id="KW-1133">Transmembrane helix</keyword>
<keyword evidence="14" id="KW-0732">Signal</keyword>
<feature type="domain" description="Glycosyl hydrolase family 13 catalytic" evidence="16">
    <location>
        <begin position="27"/>
        <end position="413"/>
    </location>
</feature>
<evidence type="ECO:0000259" key="15">
    <source>
        <dbReference type="SMART" id="SM00632"/>
    </source>
</evidence>
<evidence type="ECO:0000256" key="14">
    <source>
        <dbReference type="SAM" id="SignalP"/>
    </source>
</evidence>
<dbReference type="InterPro" id="IPR006047">
    <property type="entry name" value="GH13_cat_dom"/>
</dbReference>
<dbReference type="SMART" id="SM00632">
    <property type="entry name" value="Aamy_C"/>
    <property type="match status" value="1"/>
</dbReference>
<evidence type="ECO:0000256" key="3">
    <source>
        <dbReference type="ARBA" id="ARBA00001923"/>
    </source>
</evidence>
<evidence type="ECO:0000256" key="11">
    <source>
        <dbReference type="ARBA" id="ARBA00023295"/>
    </source>
</evidence>
<dbReference type="SMART" id="SM00642">
    <property type="entry name" value="Aamy"/>
    <property type="match status" value="1"/>
</dbReference>
<dbReference type="CDD" id="cd11317">
    <property type="entry name" value="AmyAc_bac_euk_AmyA"/>
    <property type="match status" value="1"/>
</dbReference>
<keyword evidence="13" id="KW-0812">Transmembrane</keyword>
<dbReference type="PANTHER" id="PTHR43447">
    <property type="entry name" value="ALPHA-AMYLASE"/>
    <property type="match status" value="1"/>
</dbReference>
<dbReference type="InterPro" id="IPR006046">
    <property type="entry name" value="Alpha_amylase"/>
</dbReference>
<dbReference type="Gene3D" id="3.20.20.80">
    <property type="entry name" value="Glycosidases"/>
    <property type="match status" value="1"/>
</dbReference>
<dbReference type="InterPro" id="IPR013780">
    <property type="entry name" value="Glyco_hydro_b"/>
</dbReference>
<keyword evidence="18" id="KW-1185">Reference proteome</keyword>
<dbReference type="InterPro" id="IPR031319">
    <property type="entry name" value="A-amylase_C"/>
</dbReference>
<comment type="cofactor">
    <cofactor evidence="3">
        <name>chloride</name>
        <dbReference type="ChEBI" id="CHEBI:17996"/>
    </cofactor>
</comment>
<evidence type="ECO:0000256" key="2">
    <source>
        <dbReference type="ARBA" id="ARBA00001913"/>
    </source>
</evidence>
<feature type="chain" id="PRO_5035466914" description="alpha-amylase" evidence="14">
    <location>
        <begin position="17"/>
        <end position="544"/>
    </location>
</feature>
<evidence type="ECO:0000256" key="6">
    <source>
        <dbReference type="ARBA" id="ARBA00022723"/>
    </source>
</evidence>
<dbReference type="InterPro" id="IPR006048">
    <property type="entry name" value="A-amylase/branching_C"/>
</dbReference>
<dbReference type="PRINTS" id="PR00110">
    <property type="entry name" value="ALPHAAMYLASE"/>
</dbReference>
<reference evidence="17" key="1">
    <citation type="submission" date="2022-01" db="EMBL/GenBank/DDBJ databases">
        <authorList>
            <person name="Braso-Vives M."/>
        </authorList>
    </citation>
    <scope>NUCLEOTIDE SEQUENCE</scope>
</reference>
<evidence type="ECO:0000256" key="9">
    <source>
        <dbReference type="ARBA" id="ARBA00023214"/>
    </source>
</evidence>
<sequence>MSIVILLLAGLSSALAQHAPNTADNRQAIVHLFEWRWTDIAAECERFLGPNGFGGVQVSPPNENRVVTSPNRPWWERYQPVSYHLNTRSGNDEEFRDMVHRCNQQGVRIYVDAVINHMCAHGYSGNGTGGIYFNGNSLDFPGVPFGPNDFNDCSACLSGCNIHSYDDVNELRNCRLAGLLDLKLSSDYVRGKITDYLNYLISIGVAGFRVDAAKHMWPRDMAAIFDRLTDLNTAYFPSGSRPFIFMEVIDLDGEGFSSSEYTHLGRVTEFKYGMQLGYVFRKENDQKLENLANFVESWGLQLDNSSLVFVDNHDNQRGHGAGGQSIITFRDSRLYKMANAFMLAYPYGFVRIMSSYYWDQQWWNFEDRNNWIGPPADANGNTMAVSINNMGICVNGWMCEHRWPQIRNMVTFRTVAAGHGMGNWWDNGNNQIAFSRGDRAFIAINNEDRSALDTTLQTGLPSGDYCDVISGDLAKGGCTGKTITVREDSRAHIHIKVDDEDPMIAIHAGSRAGNASVNGTASFQGFNIVTLTLICFCVLISNIM</sequence>
<feature type="signal peptide" evidence="14">
    <location>
        <begin position="1"/>
        <end position="16"/>
    </location>
</feature>
<evidence type="ECO:0000256" key="1">
    <source>
        <dbReference type="ARBA" id="ARBA00000548"/>
    </source>
</evidence>
<proteinExistence type="inferred from homology"/>
<dbReference type="GO" id="GO:0005975">
    <property type="term" value="P:carbohydrate metabolic process"/>
    <property type="evidence" value="ECO:0007669"/>
    <property type="project" value="InterPro"/>
</dbReference>
<keyword evidence="8" id="KW-0106">Calcium</keyword>
<evidence type="ECO:0000256" key="13">
    <source>
        <dbReference type="SAM" id="Phobius"/>
    </source>
</evidence>
<keyword evidence="6" id="KW-0479">Metal-binding</keyword>
<evidence type="ECO:0000256" key="4">
    <source>
        <dbReference type="ARBA" id="ARBA00008061"/>
    </source>
</evidence>
<dbReference type="GO" id="GO:0046872">
    <property type="term" value="F:metal ion binding"/>
    <property type="evidence" value="ECO:0007669"/>
    <property type="project" value="UniProtKB-KW"/>
</dbReference>
<evidence type="ECO:0000256" key="8">
    <source>
        <dbReference type="ARBA" id="ARBA00022837"/>
    </source>
</evidence>
<evidence type="ECO:0000313" key="17">
    <source>
        <dbReference type="EMBL" id="CAH1257173.1"/>
    </source>
</evidence>
<organism evidence="17 18">
    <name type="scientific">Branchiostoma lanceolatum</name>
    <name type="common">Common lancelet</name>
    <name type="synonym">Amphioxus lanceolatum</name>
    <dbReference type="NCBI Taxonomy" id="7740"/>
    <lineage>
        <taxon>Eukaryota</taxon>
        <taxon>Metazoa</taxon>
        <taxon>Chordata</taxon>
        <taxon>Cephalochordata</taxon>
        <taxon>Leptocardii</taxon>
        <taxon>Amphioxiformes</taxon>
        <taxon>Branchiostomatidae</taxon>
        <taxon>Branchiostoma</taxon>
    </lineage>
</organism>
<dbReference type="OrthoDB" id="550577at2759"/>
<dbReference type="SUPFAM" id="SSF51445">
    <property type="entry name" value="(Trans)glycosidases"/>
    <property type="match status" value="1"/>
</dbReference>
<dbReference type="EMBL" id="OV696688">
    <property type="protein sequence ID" value="CAH1257173.1"/>
    <property type="molecule type" value="Genomic_DNA"/>
</dbReference>
<dbReference type="SUPFAM" id="SSF51011">
    <property type="entry name" value="Glycosyl hydrolase domain"/>
    <property type="match status" value="1"/>
</dbReference>
<comment type="cofactor">
    <cofactor evidence="2">
        <name>Ca(2+)</name>
        <dbReference type="ChEBI" id="CHEBI:29108"/>
    </cofactor>
</comment>
<keyword evidence="7" id="KW-0378">Hydrolase</keyword>
<evidence type="ECO:0000256" key="7">
    <source>
        <dbReference type="ARBA" id="ARBA00022801"/>
    </source>
</evidence>
<keyword evidence="9" id="KW-0868">Chloride</keyword>
<evidence type="ECO:0000256" key="5">
    <source>
        <dbReference type="ARBA" id="ARBA00012595"/>
    </source>
</evidence>
<feature type="transmembrane region" description="Helical" evidence="13">
    <location>
        <begin position="525"/>
        <end position="543"/>
    </location>
</feature>
<evidence type="ECO:0000259" key="16">
    <source>
        <dbReference type="SMART" id="SM00642"/>
    </source>
</evidence>
<keyword evidence="10" id="KW-0119">Carbohydrate metabolism</keyword>